<dbReference type="SUPFAM" id="SSF51206">
    <property type="entry name" value="cAMP-binding domain-like"/>
    <property type="match status" value="1"/>
</dbReference>
<dbReference type="RefSeq" id="WP_188950353.1">
    <property type="nucleotide sequence ID" value="NZ_BMIB01000001.1"/>
</dbReference>
<dbReference type="InterPro" id="IPR036390">
    <property type="entry name" value="WH_DNA-bd_sf"/>
</dbReference>
<keyword evidence="7" id="KW-1185">Reference proteome</keyword>
<dbReference type="Pfam" id="PF00027">
    <property type="entry name" value="cNMP_binding"/>
    <property type="match status" value="1"/>
</dbReference>
<dbReference type="Pfam" id="PF13545">
    <property type="entry name" value="HTH_Crp_2"/>
    <property type="match status" value="1"/>
</dbReference>
<evidence type="ECO:0000256" key="1">
    <source>
        <dbReference type="ARBA" id="ARBA00023015"/>
    </source>
</evidence>
<feature type="domain" description="Cyclic nucleotide-binding" evidence="4">
    <location>
        <begin position="15"/>
        <end position="116"/>
    </location>
</feature>
<dbReference type="AlphaFoldDB" id="A0A917MQS0"/>
<dbReference type="Proteomes" id="UP000627292">
    <property type="component" value="Unassembled WGS sequence"/>
</dbReference>
<feature type="domain" description="HTH crp-type" evidence="5">
    <location>
        <begin position="130"/>
        <end position="195"/>
    </location>
</feature>
<keyword evidence="3" id="KW-0804">Transcription</keyword>
<dbReference type="GO" id="GO:0003700">
    <property type="term" value="F:DNA-binding transcription factor activity"/>
    <property type="evidence" value="ECO:0007669"/>
    <property type="project" value="TreeGrafter"/>
</dbReference>
<dbReference type="PANTHER" id="PTHR24567:SF74">
    <property type="entry name" value="HTH-TYPE TRANSCRIPTIONAL REGULATOR ARCR"/>
    <property type="match status" value="1"/>
</dbReference>
<comment type="caution">
    <text evidence="6">The sequence shown here is derived from an EMBL/GenBank/DDBJ whole genome shotgun (WGS) entry which is preliminary data.</text>
</comment>
<dbReference type="GO" id="GO:0003677">
    <property type="term" value="F:DNA binding"/>
    <property type="evidence" value="ECO:0007669"/>
    <property type="project" value="UniProtKB-KW"/>
</dbReference>
<evidence type="ECO:0000313" key="6">
    <source>
        <dbReference type="EMBL" id="GGH58748.1"/>
    </source>
</evidence>
<evidence type="ECO:0000256" key="3">
    <source>
        <dbReference type="ARBA" id="ARBA00023163"/>
    </source>
</evidence>
<dbReference type="EMBL" id="BMIB01000001">
    <property type="protein sequence ID" value="GGH58748.1"/>
    <property type="molecule type" value="Genomic_DNA"/>
</dbReference>
<evidence type="ECO:0000256" key="2">
    <source>
        <dbReference type="ARBA" id="ARBA00023125"/>
    </source>
</evidence>
<protein>
    <submittedName>
        <fullName evidence="6">Transcriptional regulator</fullName>
    </submittedName>
</protein>
<gene>
    <name evidence="6" type="ORF">GCM10011379_04770</name>
</gene>
<keyword evidence="1" id="KW-0805">Transcription regulation</keyword>
<accession>A0A917MQS0</accession>
<evidence type="ECO:0000313" key="7">
    <source>
        <dbReference type="Proteomes" id="UP000627292"/>
    </source>
</evidence>
<dbReference type="InterPro" id="IPR018490">
    <property type="entry name" value="cNMP-bd_dom_sf"/>
</dbReference>
<dbReference type="InterPro" id="IPR012318">
    <property type="entry name" value="HTH_CRP"/>
</dbReference>
<dbReference type="InterPro" id="IPR014710">
    <property type="entry name" value="RmlC-like_jellyroll"/>
</dbReference>
<dbReference type="Gene3D" id="2.60.120.10">
    <property type="entry name" value="Jelly Rolls"/>
    <property type="match status" value="1"/>
</dbReference>
<evidence type="ECO:0000259" key="5">
    <source>
        <dbReference type="PROSITE" id="PS51063"/>
    </source>
</evidence>
<dbReference type="GO" id="GO:0005829">
    <property type="term" value="C:cytosol"/>
    <property type="evidence" value="ECO:0007669"/>
    <property type="project" value="TreeGrafter"/>
</dbReference>
<dbReference type="PROSITE" id="PS51063">
    <property type="entry name" value="HTH_CRP_2"/>
    <property type="match status" value="1"/>
</dbReference>
<dbReference type="CDD" id="cd00038">
    <property type="entry name" value="CAP_ED"/>
    <property type="match status" value="1"/>
</dbReference>
<dbReference type="PROSITE" id="PS50042">
    <property type="entry name" value="CNMP_BINDING_3"/>
    <property type="match status" value="1"/>
</dbReference>
<keyword evidence="2" id="KW-0238">DNA-binding</keyword>
<organism evidence="6 7">
    <name type="scientific">Filimonas zeae</name>
    <dbReference type="NCBI Taxonomy" id="1737353"/>
    <lineage>
        <taxon>Bacteria</taxon>
        <taxon>Pseudomonadati</taxon>
        <taxon>Bacteroidota</taxon>
        <taxon>Chitinophagia</taxon>
        <taxon>Chitinophagales</taxon>
        <taxon>Chitinophagaceae</taxon>
        <taxon>Filimonas</taxon>
    </lineage>
</organism>
<reference evidence="6" key="2">
    <citation type="submission" date="2020-09" db="EMBL/GenBank/DDBJ databases">
        <authorList>
            <person name="Sun Q."/>
            <person name="Zhou Y."/>
        </authorList>
    </citation>
    <scope>NUCLEOTIDE SEQUENCE</scope>
    <source>
        <strain evidence="6">CGMCC 1.15290</strain>
    </source>
</reference>
<sequence length="195" mass="22344">MLDYELLIQAGAVLRTYTRGQLLLKEGNKARFYFQLVTGEVKMINTGENGQEFIQGLFKAGQSFAEPPLFIEAGYPASAVAITDCEVLVLEKAKFIHLLQQHFDVQLRLLETLSQRLYFKSVIAREISLYDAGHRIITLIDFLKERDGFTEELYPVTLTRQQIADLTGLRVETVIRAIRYLVGKELVQKGRKIYR</sequence>
<dbReference type="PANTHER" id="PTHR24567">
    <property type="entry name" value="CRP FAMILY TRANSCRIPTIONAL REGULATORY PROTEIN"/>
    <property type="match status" value="1"/>
</dbReference>
<dbReference type="InterPro" id="IPR050397">
    <property type="entry name" value="Env_Response_Regulators"/>
</dbReference>
<dbReference type="SUPFAM" id="SSF46785">
    <property type="entry name" value="Winged helix' DNA-binding domain"/>
    <property type="match status" value="1"/>
</dbReference>
<reference evidence="6" key="1">
    <citation type="journal article" date="2014" name="Int. J. Syst. Evol. Microbiol.">
        <title>Complete genome sequence of Corynebacterium casei LMG S-19264T (=DSM 44701T), isolated from a smear-ripened cheese.</title>
        <authorList>
            <consortium name="US DOE Joint Genome Institute (JGI-PGF)"/>
            <person name="Walter F."/>
            <person name="Albersmeier A."/>
            <person name="Kalinowski J."/>
            <person name="Ruckert C."/>
        </authorList>
    </citation>
    <scope>NUCLEOTIDE SEQUENCE</scope>
    <source>
        <strain evidence="6">CGMCC 1.15290</strain>
    </source>
</reference>
<proteinExistence type="predicted"/>
<evidence type="ECO:0000259" key="4">
    <source>
        <dbReference type="PROSITE" id="PS50042"/>
    </source>
</evidence>
<dbReference type="InterPro" id="IPR000595">
    <property type="entry name" value="cNMP-bd_dom"/>
</dbReference>
<dbReference type="SMART" id="SM00100">
    <property type="entry name" value="cNMP"/>
    <property type="match status" value="1"/>
</dbReference>
<name>A0A917MQS0_9BACT</name>